<evidence type="ECO:0000313" key="2">
    <source>
        <dbReference type="EMBL" id="WOK07763.1"/>
    </source>
</evidence>
<feature type="transmembrane region" description="Helical" evidence="1">
    <location>
        <begin position="85"/>
        <end position="109"/>
    </location>
</feature>
<protein>
    <submittedName>
        <fullName evidence="2">Uncharacterized protein</fullName>
    </submittedName>
</protein>
<proteinExistence type="predicted"/>
<sequence>MFAAQTKARGIDLKTIYQTLIWAGILIFITGVICDAKAIEYLRYGAIVGPILFGIGTIIWIPLRIKNPILHPMNFHEYKSTADAFLAFIFNNFMLEFWAFCCAFGMLMVTGGGAAMKSSGGFNAAVTTIMADDELTNRIGEFQGTGILVSGSTSSTKAHLIFSAYGTTGGTRVSISLAKESGQWLTTSLTYD</sequence>
<evidence type="ECO:0000313" key="3">
    <source>
        <dbReference type="Proteomes" id="UP001302349"/>
    </source>
</evidence>
<feature type="transmembrane region" description="Helical" evidence="1">
    <location>
        <begin position="15"/>
        <end position="34"/>
    </location>
</feature>
<dbReference type="RefSeq" id="WP_317490419.1">
    <property type="nucleotide sequence ID" value="NZ_CP136051.1"/>
</dbReference>
<gene>
    <name evidence="2" type="ORF">RT717_03880</name>
</gene>
<organism evidence="2 3">
    <name type="scientific">Imperialibacter roseus</name>
    <dbReference type="NCBI Taxonomy" id="1324217"/>
    <lineage>
        <taxon>Bacteria</taxon>
        <taxon>Pseudomonadati</taxon>
        <taxon>Bacteroidota</taxon>
        <taxon>Cytophagia</taxon>
        <taxon>Cytophagales</taxon>
        <taxon>Flammeovirgaceae</taxon>
        <taxon>Imperialibacter</taxon>
    </lineage>
</organism>
<keyword evidence="1" id="KW-0812">Transmembrane</keyword>
<feature type="transmembrane region" description="Helical" evidence="1">
    <location>
        <begin position="41"/>
        <end position="65"/>
    </location>
</feature>
<reference evidence="2 3" key="1">
    <citation type="journal article" date="2023" name="Microbiol. Resour. Announc.">
        <title>Complete Genome Sequence of Imperialibacter roseus strain P4T.</title>
        <authorList>
            <person name="Tizabi D.R."/>
            <person name="Bachvaroff T."/>
            <person name="Hill R.T."/>
        </authorList>
    </citation>
    <scope>NUCLEOTIDE SEQUENCE [LARGE SCALE GENOMIC DNA]</scope>
    <source>
        <strain evidence="2 3">P4T</strain>
    </source>
</reference>
<keyword evidence="3" id="KW-1185">Reference proteome</keyword>
<dbReference type="Proteomes" id="UP001302349">
    <property type="component" value="Chromosome"/>
</dbReference>
<dbReference type="EMBL" id="CP136051">
    <property type="protein sequence ID" value="WOK07763.1"/>
    <property type="molecule type" value="Genomic_DNA"/>
</dbReference>
<name>A0ABZ0ITL0_9BACT</name>
<accession>A0ABZ0ITL0</accession>
<keyword evidence="1" id="KW-1133">Transmembrane helix</keyword>
<evidence type="ECO:0000256" key="1">
    <source>
        <dbReference type="SAM" id="Phobius"/>
    </source>
</evidence>
<keyword evidence="1" id="KW-0472">Membrane</keyword>